<feature type="signal peptide" evidence="2">
    <location>
        <begin position="1"/>
        <end position="29"/>
    </location>
</feature>
<dbReference type="Gene3D" id="2.120.10.30">
    <property type="entry name" value="TolB, C-terminal domain"/>
    <property type="match status" value="2"/>
</dbReference>
<proteinExistence type="inferred from homology"/>
<protein>
    <recommendedName>
        <fullName evidence="5">WD40-like Beta Propeller Repeat</fullName>
    </recommendedName>
</protein>
<evidence type="ECO:0008006" key="5">
    <source>
        <dbReference type="Google" id="ProtNLM"/>
    </source>
</evidence>
<dbReference type="Proteomes" id="UP000184476">
    <property type="component" value="Unassembled WGS sequence"/>
</dbReference>
<dbReference type="EMBL" id="FQVL01000020">
    <property type="protein sequence ID" value="SHF39557.1"/>
    <property type="molecule type" value="Genomic_DNA"/>
</dbReference>
<gene>
    <name evidence="3" type="ORF">SAMN05444392_12028</name>
</gene>
<feature type="chain" id="PRO_5013019452" description="WD40-like Beta Propeller Repeat" evidence="2">
    <location>
        <begin position="30"/>
        <end position="310"/>
    </location>
</feature>
<dbReference type="STRING" id="112248.SAMN05444392_12028"/>
<dbReference type="Pfam" id="PF07676">
    <property type="entry name" value="PD40"/>
    <property type="match status" value="1"/>
</dbReference>
<accession>A0A1M5BB64</accession>
<keyword evidence="4" id="KW-1185">Reference proteome</keyword>
<organism evidence="3 4">
    <name type="scientific">Seinonella peptonophila</name>
    <dbReference type="NCBI Taxonomy" id="112248"/>
    <lineage>
        <taxon>Bacteria</taxon>
        <taxon>Bacillati</taxon>
        <taxon>Bacillota</taxon>
        <taxon>Bacilli</taxon>
        <taxon>Bacillales</taxon>
        <taxon>Thermoactinomycetaceae</taxon>
        <taxon>Seinonella</taxon>
    </lineage>
</organism>
<dbReference type="InterPro" id="IPR011659">
    <property type="entry name" value="WD40"/>
</dbReference>
<evidence type="ECO:0000256" key="2">
    <source>
        <dbReference type="SAM" id="SignalP"/>
    </source>
</evidence>
<dbReference type="PANTHER" id="PTHR36842:SF1">
    <property type="entry name" value="PROTEIN TOLB"/>
    <property type="match status" value="1"/>
</dbReference>
<dbReference type="AlphaFoldDB" id="A0A1M5BB64"/>
<evidence type="ECO:0000313" key="4">
    <source>
        <dbReference type="Proteomes" id="UP000184476"/>
    </source>
</evidence>
<keyword evidence="2" id="KW-0732">Signal</keyword>
<sequence>MKKGMLTVATSIFALSAFLIGAPHLPVSADGGKEKILYTQYKPSQYDVKTELYHVDPNGKNKTLLTKNGEGEEGDISPDGKQIVFHGEYGDGGLFTIPSSGGKVTKVNKEEYEPPTHRIPAWTPDKKKIVYFSPNNRAEKSPIQVINSNGTSDQTITTIDAIKTQIKPTPDGKGIAYSYDSSSNKKDGGGDIYTINLNGSKKKNITHTSNIAETLLGWTIDHKKILFTDGKDLYTIRPDGTQKAKIVDLPSSIKNVTAAAFSPNGKEIAIANQASEGKTTIYKLPVKSKGAQLKEIVKGNVALNDWAAIK</sequence>
<name>A0A1M5BB64_9BACL</name>
<evidence type="ECO:0000256" key="1">
    <source>
        <dbReference type="ARBA" id="ARBA00009820"/>
    </source>
</evidence>
<dbReference type="PANTHER" id="PTHR36842">
    <property type="entry name" value="PROTEIN TOLB HOMOLOG"/>
    <property type="match status" value="1"/>
</dbReference>
<dbReference type="OrthoDB" id="2386786at2"/>
<dbReference type="RefSeq" id="WP_073158308.1">
    <property type="nucleotide sequence ID" value="NZ_FQVL01000020.1"/>
</dbReference>
<reference evidence="3 4" key="1">
    <citation type="submission" date="2016-11" db="EMBL/GenBank/DDBJ databases">
        <authorList>
            <person name="Jaros S."/>
            <person name="Januszkiewicz K."/>
            <person name="Wedrychowicz H."/>
        </authorList>
    </citation>
    <scope>NUCLEOTIDE SEQUENCE [LARGE SCALE GENOMIC DNA]</scope>
    <source>
        <strain evidence="3 4">DSM 44666</strain>
    </source>
</reference>
<dbReference type="InterPro" id="IPR011042">
    <property type="entry name" value="6-blade_b-propeller_TolB-like"/>
</dbReference>
<dbReference type="SUPFAM" id="SSF82171">
    <property type="entry name" value="DPP6 N-terminal domain-like"/>
    <property type="match status" value="1"/>
</dbReference>
<evidence type="ECO:0000313" key="3">
    <source>
        <dbReference type="EMBL" id="SHF39557.1"/>
    </source>
</evidence>
<comment type="similarity">
    <text evidence="1">Belongs to the TolB family.</text>
</comment>